<evidence type="ECO:0000259" key="1">
    <source>
        <dbReference type="PROSITE" id="PS51340"/>
    </source>
</evidence>
<dbReference type="InterPro" id="IPR052716">
    <property type="entry name" value="MOSC_domain"/>
</dbReference>
<dbReference type="InterPro" id="IPR005302">
    <property type="entry name" value="MoCF_Sase_C"/>
</dbReference>
<evidence type="ECO:0000313" key="2">
    <source>
        <dbReference type="EMBL" id="TDU64324.1"/>
    </source>
</evidence>
<dbReference type="PROSITE" id="PS51340">
    <property type="entry name" value="MOSC"/>
    <property type="match status" value="1"/>
</dbReference>
<reference evidence="2 3" key="1">
    <citation type="submission" date="2019-03" db="EMBL/GenBank/DDBJ databases">
        <title>Genomic Encyclopedia of Archaeal and Bacterial Type Strains, Phase II (KMG-II): from individual species to whole genera.</title>
        <authorList>
            <person name="Goeker M."/>
        </authorList>
    </citation>
    <scope>NUCLEOTIDE SEQUENCE [LARGE SCALE GENOMIC DNA]</scope>
    <source>
        <strain evidence="2 3">ATCC 25309</strain>
    </source>
</reference>
<sequence length="152" mass="16751">MQILHLYISPEHNFFGHHGKPAGQAPMVEVDSVECVAGQGLKGDRFFGFKEDYKGQVTFFAHEVYERLCEQFQVTGVEPSVFRRNIITQGADLPALIGQEFEVQGVRFLGTQESAPCYWMNQAFAEGAEGAMKGHGGLRAKVLSDGVLRTGV</sequence>
<dbReference type="AlphaFoldDB" id="A0A4R7RMV9"/>
<dbReference type="EMBL" id="SOCA01000011">
    <property type="protein sequence ID" value="TDU64324.1"/>
    <property type="molecule type" value="Genomic_DNA"/>
</dbReference>
<dbReference type="Proteomes" id="UP000295662">
    <property type="component" value="Unassembled WGS sequence"/>
</dbReference>
<dbReference type="PANTHER" id="PTHR36930">
    <property type="entry name" value="METAL-SULFUR CLUSTER BIOSYNTHESIS PROTEINS YUAD-RELATED"/>
    <property type="match status" value="1"/>
</dbReference>
<dbReference type="SUPFAM" id="SSF50800">
    <property type="entry name" value="PK beta-barrel domain-like"/>
    <property type="match status" value="1"/>
</dbReference>
<comment type="caution">
    <text evidence="2">The sequence shown here is derived from an EMBL/GenBank/DDBJ whole genome shotgun (WGS) entry which is preliminary data.</text>
</comment>
<dbReference type="GO" id="GO:0003824">
    <property type="term" value="F:catalytic activity"/>
    <property type="evidence" value="ECO:0007669"/>
    <property type="project" value="InterPro"/>
</dbReference>
<dbReference type="InterPro" id="IPR011037">
    <property type="entry name" value="Pyrv_Knase-like_insert_dom_sf"/>
</dbReference>
<dbReference type="GO" id="GO:0030151">
    <property type="term" value="F:molybdenum ion binding"/>
    <property type="evidence" value="ECO:0007669"/>
    <property type="project" value="InterPro"/>
</dbReference>
<organism evidence="2 3">
    <name type="scientific">Prosthecobacter fusiformis</name>
    <dbReference type="NCBI Taxonomy" id="48464"/>
    <lineage>
        <taxon>Bacteria</taxon>
        <taxon>Pseudomonadati</taxon>
        <taxon>Verrucomicrobiota</taxon>
        <taxon>Verrucomicrobiia</taxon>
        <taxon>Verrucomicrobiales</taxon>
        <taxon>Verrucomicrobiaceae</taxon>
        <taxon>Prosthecobacter</taxon>
    </lineage>
</organism>
<accession>A0A4R7RMV9</accession>
<keyword evidence="3" id="KW-1185">Reference proteome</keyword>
<proteinExistence type="predicted"/>
<gene>
    <name evidence="2" type="ORF">EI77_04212</name>
</gene>
<dbReference type="GO" id="GO:0030170">
    <property type="term" value="F:pyridoxal phosphate binding"/>
    <property type="evidence" value="ECO:0007669"/>
    <property type="project" value="InterPro"/>
</dbReference>
<dbReference type="PANTHER" id="PTHR36930:SF1">
    <property type="entry name" value="MOSC DOMAIN-CONTAINING PROTEIN"/>
    <property type="match status" value="1"/>
</dbReference>
<dbReference type="RefSeq" id="WP_133797191.1">
    <property type="nucleotide sequence ID" value="NZ_SOCA01000011.1"/>
</dbReference>
<evidence type="ECO:0000313" key="3">
    <source>
        <dbReference type="Proteomes" id="UP000295662"/>
    </source>
</evidence>
<feature type="domain" description="MOSC" evidence="1">
    <location>
        <begin position="20"/>
        <end position="152"/>
    </location>
</feature>
<dbReference type="OrthoDB" id="192945at2"/>
<protein>
    <submittedName>
        <fullName evidence="2">MOSC domain-containing protein</fullName>
    </submittedName>
</protein>
<name>A0A4R7RMV9_9BACT</name>
<dbReference type="Pfam" id="PF03473">
    <property type="entry name" value="MOSC"/>
    <property type="match status" value="1"/>
</dbReference>
<dbReference type="Gene3D" id="2.40.33.20">
    <property type="entry name" value="PK beta-barrel domain-like"/>
    <property type="match status" value="1"/>
</dbReference>